<dbReference type="GO" id="GO:0004497">
    <property type="term" value="F:monooxygenase activity"/>
    <property type="evidence" value="ECO:0007669"/>
    <property type="project" value="UniProtKB-KW"/>
</dbReference>
<dbReference type="InterPro" id="IPR036396">
    <property type="entry name" value="Cyt_P450_sf"/>
</dbReference>
<dbReference type="AlphaFoldDB" id="A0A9P5B251"/>
<dbReference type="OrthoDB" id="1103324at2759"/>
<evidence type="ECO:0000256" key="2">
    <source>
        <dbReference type="ARBA" id="ARBA00022723"/>
    </source>
</evidence>
<keyword evidence="2 5" id="KW-0479">Metal-binding</keyword>
<comment type="caution">
    <text evidence="8">The sequence shown here is derived from an EMBL/GenBank/DDBJ whole genome shotgun (WGS) entry which is preliminary data.</text>
</comment>
<keyword evidence="7" id="KW-1133">Transmembrane helix</keyword>
<dbReference type="GO" id="GO:0005506">
    <property type="term" value="F:iron ion binding"/>
    <property type="evidence" value="ECO:0007669"/>
    <property type="project" value="InterPro"/>
</dbReference>
<evidence type="ECO:0000256" key="3">
    <source>
        <dbReference type="ARBA" id="ARBA00023002"/>
    </source>
</evidence>
<protein>
    <submittedName>
        <fullName evidence="8">Cytochrome p450</fullName>
    </submittedName>
</protein>
<feature type="binding site" description="axial binding residue" evidence="5">
    <location>
        <position position="450"/>
    </location>
    <ligand>
        <name>heme</name>
        <dbReference type="ChEBI" id="CHEBI:30413"/>
    </ligand>
    <ligandPart>
        <name>Fe</name>
        <dbReference type="ChEBI" id="CHEBI:18248"/>
    </ligandPart>
</feature>
<reference evidence="8" key="1">
    <citation type="submission" date="2020-01" db="EMBL/GenBank/DDBJ databases">
        <title>Identification and distribution of gene clusters putatively required for synthesis of sphingolipid metabolism inhibitors in phylogenetically diverse species of the filamentous fungus Fusarium.</title>
        <authorList>
            <person name="Kim H.-S."/>
            <person name="Busman M."/>
            <person name="Brown D.W."/>
            <person name="Divon H."/>
            <person name="Uhlig S."/>
            <person name="Proctor R.H."/>
        </authorList>
    </citation>
    <scope>NUCLEOTIDE SEQUENCE</scope>
    <source>
        <strain evidence="8">NRRL 31653</strain>
    </source>
</reference>
<evidence type="ECO:0000313" key="8">
    <source>
        <dbReference type="EMBL" id="KAF4473278.1"/>
    </source>
</evidence>
<gene>
    <name evidence="8" type="ORF">FAGAP_13290</name>
</gene>
<keyword evidence="3 6" id="KW-0560">Oxidoreductase</keyword>
<feature type="transmembrane region" description="Helical" evidence="7">
    <location>
        <begin position="15"/>
        <end position="35"/>
    </location>
</feature>
<dbReference type="Gene3D" id="1.10.630.10">
    <property type="entry name" value="Cytochrome P450"/>
    <property type="match status" value="1"/>
</dbReference>
<keyword evidence="4 5" id="KW-0408">Iron</keyword>
<name>A0A9P5B251_9HYPO</name>
<keyword evidence="6" id="KW-0503">Monooxygenase</keyword>
<dbReference type="CDD" id="cd11065">
    <property type="entry name" value="CYP64-like"/>
    <property type="match status" value="1"/>
</dbReference>
<dbReference type="PANTHER" id="PTHR46300:SF12">
    <property type="entry name" value="P450, PUTATIVE (EUROFUNG)-RELATED"/>
    <property type="match status" value="1"/>
</dbReference>
<keyword evidence="9" id="KW-1185">Reference proteome</keyword>
<dbReference type="InterPro" id="IPR017972">
    <property type="entry name" value="Cyt_P450_CS"/>
</dbReference>
<comment type="similarity">
    <text evidence="1 6">Belongs to the cytochrome P450 family.</text>
</comment>
<dbReference type="Pfam" id="PF00067">
    <property type="entry name" value="p450"/>
    <property type="match status" value="1"/>
</dbReference>
<dbReference type="SUPFAM" id="SSF48264">
    <property type="entry name" value="Cytochrome P450"/>
    <property type="match status" value="1"/>
</dbReference>
<dbReference type="EMBL" id="LUFC02001794">
    <property type="protein sequence ID" value="KAF4473278.1"/>
    <property type="molecule type" value="Genomic_DNA"/>
</dbReference>
<dbReference type="GO" id="GO:0016705">
    <property type="term" value="F:oxidoreductase activity, acting on paired donors, with incorporation or reduction of molecular oxygen"/>
    <property type="evidence" value="ECO:0007669"/>
    <property type="project" value="InterPro"/>
</dbReference>
<dbReference type="InterPro" id="IPR050364">
    <property type="entry name" value="Cytochrome_P450_fung"/>
</dbReference>
<dbReference type="PANTHER" id="PTHR46300">
    <property type="entry name" value="P450, PUTATIVE (EUROFUNG)-RELATED-RELATED"/>
    <property type="match status" value="1"/>
</dbReference>
<evidence type="ECO:0000256" key="5">
    <source>
        <dbReference type="PIRSR" id="PIRSR602401-1"/>
    </source>
</evidence>
<sequence length="522" mass="59820">MALIQTLLFSGAPSIRSVATVGVLVILSWLLWRIIEEKRFERRYRLPNLVPGLPLIGNGHQIPPDNALLHFQKLAKKYGEMFTVKIGGVYWLFLNSRRVSNELLDKRAAIYSSRMTLPMASDLLSNQKRMVLLPYGDSWRRERKVMHQILNGTNAPVFEPYQDVESKALLFNYLSNPQAWYKAHSAYSGSIIMSVVFGRRADLEDANLRESLAVSEQFVQYLVPGRALVDHFPFLTQFPWLKSLQPWRWYGDALYHRTRMVYKRELNDLRERMKSGSYKPCFMSEFLNLGHDQEFDQDDLYFMAGALMEAGTDTTRTSLDQIIASVVLFPDWAERARKELDEVCGTNAERLPTAKDAPKLPRIKAAVKESLRWKPIIAETGIPHALTRDDEFEGYKIPAGTVVTYNHWAISNDPEEYEEPERFWPERFIDEDLDKPLQGHLGFGAGRRVCVGYNVGTTNLFIAIARILYCFDIHGADDTPIDISKPLYGIDSIPPFNVHVKPRSEAHAELIRRECSDSIITS</sequence>
<proteinExistence type="inferred from homology"/>
<dbReference type="Proteomes" id="UP000737391">
    <property type="component" value="Unassembled WGS sequence"/>
</dbReference>
<evidence type="ECO:0000256" key="7">
    <source>
        <dbReference type="SAM" id="Phobius"/>
    </source>
</evidence>
<dbReference type="PROSITE" id="PS00086">
    <property type="entry name" value="CYTOCHROME_P450"/>
    <property type="match status" value="1"/>
</dbReference>
<evidence type="ECO:0000256" key="6">
    <source>
        <dbReference type="RuleBase" id="RU000461"/>
    </source>
</evidence>
<comment type="cofactor">
    <cofactor evidence="5">
        <name>heme</name>
        <dbReference type="ChEBI" id="CHEBI:30413"/>
    </cofactor>
</comment>
<evidence type="ECO:0000313" key="9">
    <source>
        <dbReference type="Proteomes" id="UP000737391"/>
    </source>
</evidence>
<keyword evidence="5 6" id="KW-0349">Heme</keyword>
<dbReference type="PRINTS" id="PR00463">
    <property type="entry name" value="EP450I"/>
</dbReference>
<evidence type="ECO:0000256" key="1">
    <source>
        <dbReference type="ARBA" id="ARBA00010617"/>
    </source>
</evidence>
<dbReference type="GO" id="GO:0020037">
    <property type="term" value="F:heme binding"/>
    <property type="evidence" value="ECO:0007669"/>
    <property type="project" value="InterPro"/>
</dbReference>
<keyword evidence="7" id="KW-0472">Membrane</keyword>
<dbReference type="InterPro" id="IPR001128">
    <property type="entry name" value="Cyt_P450"/>
</dbReference>
<keyword evidence="7" id="KW-0812">Transmembrane</keyword>
<accession>A0A9P5B251</accession>
<evidence type="ECO:0000256" key="4">
    <source>
        <dbReference type="ARBA" id="ARBA00023004"/>
    </source>
</evidence>
<dbReference type="PRINTS" id="PR00385">
    <property type="entry name" value="P450"/>
</dbReference>
<dbReference type="InterPro" id="IPR002401">
    <property type="entry name" value="Cyt_P450_E_grp-I"/>
</dbReference>
<organism evidence="8 9">
    <name type="scientific">Fusarium agapanthi</name>
    <dbReference type="NCBI Taxonomy" id="1803897"/>
    <lineage>
        <taxon>Eukaryota</taxon>
        <taxon>Fungi</taxon>
        <taxon>Dikarya</taxon>
        <taxon>Ascomycota</taxon>
        <taxon>Pezizomycotina</taxon>
        <taxon>Sordariomycetes</taxon>
        <taxon>Hypocreomycetidae</taxon>
        <taxon>Hypocreales</taxon>
        <taxon>Nectriaceae</taxon>
        <taxon>Fusarium</taxon>
        <taxon>Fusarium fujikuroi species complex</taxon>
    </lineage>
</organism>